<sequence length="236" mass="27353">MKKYIGTKEVSATPAWRIDGKVYPKDGPVPRSMNREDGYKVVYEDGYESWSPKDVFEKAYKIADTFLDRLHIEQKDVMSKYHACDAFINSDKFREIVKDDYAAFLLSFQRELLWYYMGTLSNRVALAQQINCSDFFTYKLISIAIHAMNLGYAVRRSHWGNKNLVVIKQVPAHIEGDIIPKMQSLSNQAKDLIGNGKNCIDYKDQCLLYNRETGEATSWNPSTEDLFAKDWRIVFE</sequence>
<organism evidence="2 3">
    <name type="scientific">Prevotella histicola JCM 15637 = DNF00424</name>
    <dbReference type="NCBI Taxonomy" id="1236504"/>
    <lineage>
        <taxon>Bacteria</taxon>
        <taxon>Pseudomonadati</taxon>
        <taxon>Bacteroidota</taxon>
        <taxon>Bacteroidia</taxon>
        <taxon>Bacteroidales</taxon>
        <taxon>Prevotellaceae</taxon>
        <taxon>Prevotella</taxon>
    </lineage>
</organism>
<reference evidence="2 3" key="1">
    <citation type="submission" date="2014-07" db="EMBL/GenBank/DDBJ databases">
        <authorList>
            <person name="McCorrison J."/>
            <person name="Sanka R."/>
            <person name="Torralba M."/>
            <person name="Gillis M."/>
            <person name="Haft D.H."/>
            <person name="Methe B."/>
            <person name="Sutton G."/>
            <person name="Nelson K.E."/>
        </authorList>
    </citation>
    <scope>NUCLEOTIDE SEQUENCE [LARGE SCALE GENOMIC DNA]</scope>
    <source>
        <strain evidence="2 3">DNF00424</strain>
    </source>
</reference>
<evidence type="ECO:0000313" key="2">
    <source>
        <dbReference type="EMBL" id="KGF24837.1"/>
    </source>
</evidence>
<evidence type="ECO:0000259" key="1">
    <source>
        <dbReference type="Pfam" id="PF11195"/>
    </source>
</evidence>
<name>A0AAW3FD12_9BACT</name>
<feature type="domain" description="Thoeris anti-defense 2-like" evidence="1">
    <location>
        <begin position="142"/>
        <end position="234"/>
    </location>
</feature>
<protein>
    <recommendedName>
        <fullName evidence="1">Thoeris anti-defense 2-like domain-containing protein</fullName>
    </recommendedName>
</protein>
<dbReference type="InterPro" id="IPR021361">
    <property type="entry name" value="Tad2-like_dom"/>
</dbReference>
<proteinExistence type="predicted"/>
<dbReference type="Proteomes" id="UP000029533">
    <property type="component" value="Unassembled WGS sequence"/>
</dbReference>
<comment type="caution">
    <text evidence="2">The sequence shown here is derived from an EMBL/GenBank/DDBJ whole genome shotgun (WGS) entry which is preliminary data.</text>
</comment>
<accession>A0AAW3FD12</accession>
<evidence type="ECO:0000313" key="3">
    <source>
        <dbReference type="Proteomes" id="UP000029533"/>
    </source>
</evidence>
<dbReference type="EMBL" id="JRNJ01000104">
    <property type="protein sequence ID" value="KGF24837.1"/>
    <property type="molecule type" value="Genomic_DNA"/>
</dbReference>
<dbReference type="AlphaFoldDB" id="A0AAW3FD12"/>
<dbReference type="RefSeq" id="WP_036871003.1">
    <property type="nucleotide sequence ID" value="NZ_JRNJ01000104.1"/>
</dbReference>
<gene>
    <name evidence="2" type="ORF">HMPREF2132_11095</name>
</gene>
<dbReference type="Pfam" id="PF11195">
    <property type="entry name" value="Tad2-like"/>
    <property type="match status" value="1"/>
</dbReference>